<dbReference type="InterPro" id="IPR000760">
    <property type="entry name" value="Inositol_monophosphatase-like"/>
</dbReference>
<feature type="binding site" evidence="6">
    <location>
        <position position="212"/>
    </location>
    <ligand>
        <name>substrate</name>
    </ligand>
</feature>
<feature type="binding site" evidence="6">
    <location>
        <position position="89"/>
    </location>
    <ligand>
        <name>Mg(2+)</name>
        <dbReference type="ChEBI" id="CHEBI:18420"/>
        <label>1</label>
    </ligand>
</feature>
<comment type="cofactor">
    <cofactor evidence="6">
        <name>Mg(2+)</name>
        <dbReference type="ChEBI" id="CHEBI:18420"/>
    </cofactor>
</comment>
<feature type="binding site" evidence="6">
    <location>
        <position position="90"/>
    </location>
    <ligand>
        <name>Mg(2+)</name>
        <dbReference type="ChEBI" id="CHEBI:18420"/>
        <label>2</label>
    </ligand>
</feature>
<evidence type="ECO:0000313" key="7">
    <source>
        <dbReference type="EMBL" id="MEN3930032.1"/>
    </source>
</evidence>
<keyword evidence="4 6" id="KW-0378">Hydrolase</keyword>
<feature type="binding site" evidence="6">
    <location>
        <position position="87"/>
    </location>
    <ligand>
        <name>Mg(2+)</name>
        <dbReference type="ChEBI" id="CHEBI:18420"/>
        <label>2</label>
    </ligand>
</feature>
<evidence type="ECO:0000256" key="3">
    <source>
        <dbReference type="ARBA" id="ARBA00022519"/>
    </source>
</evidence>
<comment type="function">
    <text evidence="6">Converts adenosine-3',5'-bisphosphate (PAP) to AMP.</text>
</comment>
<protein>
    <recommendedName>
        <fullName evidence="6">3'(2'),5'-bisphosphate nucleotidase CysQ</fullName>
        <ecNumber evidence="6">3.1.3.7</ecNumber>
    </recommendedName>
    <alternativeName>
        <fullName evidence="6">3'(2'),5-bisphosphonucleoside 3'(2')-phosphohydrolase</fullName>
    </alternativeName>
    <alternativeName>
        <fullName evidence="6">3'-phosphoadenosine 5'-phosphate phosphatase</fullName>
        <shortName evidence="6">PAP phosphatase</shortName>
    </alternativeName>
</protein>
<dbReference type="Gene3D" id="3.30.540.10">
    <property type="entry name" value="Fructose-1,6-Bisphosphatase, subunit A, domain 1"/>
    <property type="match status" value="1"/>
</dbReference>
<feature type="binding site" evidence="6">
    <location>
        <position position="71"/>
    </location>
    <ligand>
        <name>substrate</name>
    </ligand>
</feature>
<dbReference type="CDD" id="cd01638">
    <property type="entry name" value="CysQ"/>
    <property type="match status" value="1"/>
</dbReference>
<dbReference type="InterPro" id="IPR020550">
    <property type="entry name" value="Inositol_monophosphatase_CS"/>
</dbReference>
<evidence type="ECO:0000313" key="8">
    <source>
        <dbReference type="Proteomes" id="UP001418637"/>
    </source>
</evidence>
<gene>
    <name evidence="6 7" type="primary">cysQ</name>
    <name evidence="7" type="ORF">WJT86_03020</name>
</gene>
<dbReference type="PANTHER" id="PTHR43028:SF5">
    <property type="entry name" value="3'(2'),5'-BISPHOSPHATE NUCLEOTIDASE 1"/>
    <property type="match status" value="1"/>
</dbReference>
<evidence type="ECO:0000256" key="4">
    <source>
        <dbReference type="ARBA" id="ARBA00022801"/>
    </source>
</evidence>
<dbReference type="EC" id="3.1.3.7" evidence="6"/>
<accession>A0ABV0BH52</accession>
<evidence type="ECO:0000256" key="5">
    <source>
        <dbReference type="ARBA" id="ARBA00023136"/>
    </source>
</evidence>
<dbReference type="PRINTS" id="PR00377">
    <property type="entry name" value="IMPHPHTASES"/>
</dbReference>
<dbReference type="Gene3D" id="3.40.190.80">
    <property type="match status" value="1"/>
</dbReference>
<reference evidence="7 8" key="1">
    <citation type="submission" date="2024-04" db="EMBL/GenBank/DDBJ databases">
        <title>A novel species isolated from cricket.</title>
        <authorList>
            <person name="Wang H.-C."/>
        </authorList>
    </citation>
    <scope>NUCLEOTIDE SEQUENCE [LARGE SCALE GENOMIC DNA]</scope>
    <source>
        <strain evidence="7 8">WL0021</strain>
    </source>
</reference>
<dbReference type="SUPFAM" id="SSF56655">
    <property type="entry name" value="Carbohydrate phosphatase"/>
    <property type="match status" value="1"/>
</dbReference>
<sequence length="269" mass="29596">MTISSSFDQISKELAPIAQQAGQLLMQIQQQPQNTHKKDDGTPTCQADTAAEAVIIDALRQRFPDIPIISEERVRDTNIRSLFFLVDPLDGTADFIDGGTEFCVNIALIENGRPVASVIHAPCLEKTWLAGETVCEVWGKTTEPHHIATRIALPERFTALTSNRYGDETTERFLNKFPLAERQRISSAIKFCLIAEGAADIYVRYGRTMEWDTAAGDLILTKAGGQVMKADGTPLLYGKAESNYANPGFIAIGDRALAQDILPELTTRI</sequence>
<keyword evidence="2 6" id="KW-1003">Cell membrane</keyword>
<keyword evidence="6" id="KW-0479">Metal-binding</keyword>
<evidence type="ECO:0000256" key="2">
    <source>
        <dbReference type="ARBA" id="ARBA00022475"/>
    </source>
</evidence>
<evidence type="ECO:0000256" key="1">
    <source>
        <dbReference type="ARBA" id="ARBA00005289"/>
    </source>
</evidence>
<comment type="catalytic activity">
    <reaction evidence="6">
        <text>adenosine 3',5'-bisphosphate + H2O = AMP + phosphate</text>
        <dbReference type="Rhea" id="RHEA:10040"/>
        <dbReference type="ChEBI" id="CHEBI:15377"/>
        <dbReference type="ChEBI" id="CHEBI:43474"/>
        <dbReference type="ChEBI" id="CHEBI:58343"/>
        <dbReference type="ChEBI" id="CHEBI:456215"/>
        <dbReference type="EC" id="3.1.3.7"/>
    </reaction>
</comment>
<feature type="binding site" evidence="6">
    <location>
        <position position="87"/>
    </location>
    <ligand>
        <name>Mg(2+)</name>
        <dbReference type="ChEBI" id="CHEBI:18420"/>
        <label>1</label>
    </ligand>
</feature>
<dbReference type="Proteomes" id="UP001418637">
    <property type="component" value="Unassembled WGS sequence"/>
</dbReference>
<comment type="caution">
    <text evidence="7">The sequence shown here is derived from an EMBL/GenBank/DDBJ whole genome shotgun (WGS) entry which is preliminary data.</text>
</comment>
<evidence type="ECO:0000256" key="6">
    <source>
        <dbReference type="HAMAP-Rule" id="MF_02095"/>
    </source>
</evidence>
<keyword evidence="5 6" id="KW-0472">Membrane</keyword>
<dbReference type="GO" id="GO:0008441">
    <property type="term" value="F:3'(2'),5'-bisphosphate nucleotidase activity"/>
    <property type="evidence" value="ECO:0007669"/>
    <property type="project" value="UniProtKB-EC"/>
</dbReference>
<name>A0ABV0BH52_9HYPH</name>
<dbReference type="InterPro" id="IPR006240">
    <property type="entry name" value="CysQ"/>
</dbReference>
<feature type="binding site" evidence="6">
    <location>
        <position position="212"/>
    </location>
    <ligand>
        <name>Mg(2+)</name>
        <dbReference type="ChEBI" id="CHEBI:18420"/>
        <label>2</label>
    </ligand>
</feature>
<dbReference type="HAMAP" id="MF_02095">
    <property type="entry name" value="CysQ"/>
    <property type="match status" value="1"/>
</dbReference>
<keyword evidence="3 6" id="KW-0997">Cell inner membrane</keyword>
<organism evidence="7 8">
    <name type="scientific">Hohaiivirga grylli</name>
    <dbReference type="NCBI Taxonomy" id="3133970"/>
    <lineage>
        <taxon>Bacteria</taxon>
        <taxon>Pseudomonadati</taxon>
        <taxon>Pseudomonadota</taxon>
        <taxon>Alphaproteobacteria</taxon>
        <taxon>Hyphomicrobiales</taxon>
        <taxon>Methylobacteriaceae</taxon>
        <taxon>Hohaiivirga</taxon>
    </lineage>
</organism>
<dbReference type="PROSITE" id="PS00630">
    <property type="entry name" value="IMP_2"/>
    <property type="match status" value="1"/>
</dbReference>
<dbReference type="NCBIfam" id="TIGR01331">
    <property type="entry name" value="bisphos_cysQ"/>
    <property type="match status" value="1"/>
</dbReference>
<dbReference type="RefSeq" id="WP_346336008.1">
    <property type="nucleotide sequence ID" value="NZ_JBBYXI010000001.1"/>
</dbReference>
<comment type="similarity">
    <text evidence="1 6">Belongs to the inositol monophosphatase superfamily. CysQ family.</text>
</comment>
<dbReference type="PANTHER" id="PTHR43028">
    <property type="entry name" value="3'(2'),5'-BISPHOSPHATE NUCLEOTIDASE 1"/>
    <property type="match status" value="1"/>
</dbReference>
<comment type="subcellular location">
    <subcellularLocation>
        <location evidence="6">Cell inner membrane</location>
        <topology evidence="6">Peripheral membrane protein</topology>
        <orientation evidence="6">Cytoplasmic side</orientation>
    </subcellularLocation>
</comment>
<feature type="binding site" evidence="6">
    <location>
        <begin position="89"/>
        <end position="92"/>
    </location>
    <ligand>
        <name>substrate</name>
    </ligand>
</feature>
<keyword evidence="6" id="KW-0460">Magnesium</keyword>
<feature type="binding site" evidence="6">
    <location>
        <position position="71"/>
    </location>
    <ligand>
        <name>Mg(2+)</name>
        <dbReference type="ChEBI" id="CHEBI:18420"/>
        <label>1</label>
    </ligand>
</feature>
<dbReference type="InterPro" id="IPR050725">
    <property type="entry name" value="CysQ/Inositol_MonoPase"/>
</dbReference>
<keyword evidence="8" id="KW-1185">Reference proteome</keyword>
<proteinExistence type="inferred from homology"/>
<dbReference type="Pfam" id="PF00459">
    <property type="entry name" value="Inositol_P"/>
    <property type="match status" value="1"/>
</dbReference>
<dbReference type="EMBL" id="JBBYXI010000001">
    <property type="protein sequence ID" value="MEN3930032.1"/>
    <property type="molecule type" value="Genomic_DNA"/>
</dbReference>